<evidence type="ECO:0000313" key="3">
    <source>
        <dbReference type="EMBL" id="RWA17045.1"/>
    </source>
</evidence>
<comment type="caution">
    <text evidence="3">The sequence shown here is derived from an EMBL/GenBank/DDBJ whole genome shotgun (WGS) entry which is preliminary data.</text>
</comment>
<sequence length="84" mass="8282">MFDLPKSTSRFLSAAALGVALAAAPAMAALNQTPSQPLAEPACVGAESVVDGTPTCVPAPPPPAAPEAPSNTGVDSQEHDAGHH</sequence>
<feature type="region of interest" description="Disordered" evidence="1">
    <location>
        <begin position="49"/>
        <end position="84"/>
    </location>
</feature>
<keyword evidence="4" id="KW-1185">Reference proteome</keyword>
<evidence type="ECO:0008006" key="5">
    <source>
        <dbReference type="Google" id="ProtNLM"/>
    </source>
</evidence>
<gene>
    <name evidence="3" type="ORF">MELE44368_25740</name>
</gene>
<dbReference type="Proteomes" id="UP000287177">
    <property type="component" value="Unassembled WGS sequence"/>
</dbReference>
<evidence type="ECO:0000256" key="2">
    <source>
        <dbReference type="SAM" id="SignalP"/>
    </source>
</evidence>
<reference evidence="3 4" key="1">
    <citation type="submission" date="2013-06" db="EMBL/GenBank/DDBJ databases">
        <title>The draft sequence of the Mycobacterium elephantis genome.</title>
        <authorList>
            <person name="Pettersson F.B."/>
            <person name="Das S."/>
            <person name="Dasgupta S."/>
            <person name="Bhattacharya A."/>
            <person name="Kirsebom L.A."/>
        </authorList>
    </citation>
    <scope>NUCLEOTIDE SEQUENCE [LARGE SCALE GENOMIC DNA]</scope>
    <source>
        <strain evidence="3 4">DSM 44368</strain>
    </source>
</reference>
<proteinExistence type="predicted"/>
<organism evidence="3 4">
    <name type="scientific">Mycolicibacterium elephantis DSM 44368</name>
    <dbReference type="NCBI Taxonomy" id="1335622"/>
    <lineage>
        <taxon>Bacteria</taxon>
        <taxon>Bacillati</taxon>
        <taxon>Actinomycetota</taxon>
        <taxon>Actinomycetes</taxon>
        <taxon>Mycobacteriales</taxon>
        <taxon>Mycobacteriaceae</taxon>
        <taxon>Mycolicibacterium</taxon>
    </lineage>
</organism>
<dbReference type="AlphaFoldDB" id="A0A439DP48"/>
<keyword evidence="2" id="KW-0732">Signal</keyword>
<evidence type="ECO:0000313" key="4">
    <source>
        <dbReference type="Proteomes" id="UP000287177"/>
    </source>
</evidence>
<feature type="signal peptide" evidence="2">
    <location>
        <begin position="1"/>
        <end position="28"/>
    </location>
</feature>
<accession>A0A439DP48</accession>
<feature type="chain" id="PRO_5019246737" description="Intersectin-EH binding protein Ibp1" evidence="2">
    <location>
        <begin position="29"/>
        <end position="84"/>
    </location>
</feature>
<evidence type="ECO:0000256" key="1">
    <source>
        <dbReference type="SAM" id="MobiDB-lite"/>
    </source>
</evidence>
<dbReference type="RefSeq" id="WP_128110281.1">
    <property type="nucleotide sequence ID" value="NZ_ATDN01000037.1"/>
</dbReference>
<protein>
    <recommendedName>
        <fullName evidence="5">Intersectin-EH binding protein Ibp1</fullName>
    </recommendedName>
</protein>
<dbReference type="EMBL" id="ATDN01000037">
    <property type="protein sequence ID" value="RWA17045.1"/>
    <property type="molecule type" value="Genomic_DNA"/>
</dbReference>
<feature type="compositionally biased region" description="Pro residues" evidence="1">
    <location>
        <begin position="57"/>
        <end position="66"/>
    </location>
</feature>
<name>A0A439DP48_9MYCO</name>